<dbReference type="SUPFAM" id="SSF56112">
    <property type="entry name" value="Protein kinase-like (PK-like)"/>
    <property type="match status" value="1"/>
</dbReference>
<evidence type="ECO:0000256" key="5">
    <source>
        <dbReference type="PROSITE-ProRule" id="PRU10141"/>
    </source>
</evidence>
<sequence length="426" mass="48303">MERIGKYEIRRLLGAGATSAVHLAYDPFSRHEVAIKRIHPEILRDPARGRLYRHLLTNEAALAGRLVHPHIVRIHDAHIGEDDAWIVLEYVAGGTLADFCSADRLLPFDRLIEIVFKCTRALDYAFRQGITHRDIKPANILLSNRDEQDIKLSDFGAAFDAASEATQITAVGSPAYMSPQQVRELPLDHQTDIYSLGVVMYQLLTGRLPHESDNQYSLLYRIAHDEPPALSAIRRDIPETLEAIVRRAMEKDLERRYRDWAEFSHDLARAFRNRELQSDRASIPDAEKFQSLRRLSFFREFSDVELWEVIGFSRWSRVQPGTVVMREGERGDHFCFVATGEARVKKHGRLLNLLSEGECFGEMALFAASGAVRSASVEAATTLKLIRIDANTLLQASDTVRMHFYKGFLEVLSSRLSVANARIAHV</sequence>
<gene>
    <name evidence="8" type="ORF">GPA25_00445</name>
</gene>
<dbReference type="InterPro" id="IPR000595">
    <property type="entry name" value="cNMP-bd_dom"/>
</dbReference>
<dbReference type="PROSITE" id="PS00889">
    <property type="entry name" value="CNMP_BINDING_2"/>
    <property type="match status" value="1"/>
</dbReference>
<evidence type="ECO:0000256" key="2">
    <source>
        <dbReference type="ARBA" id="ARBA00022741"/>
    </source>
</evidence>
<dbReference type="Gene3D" id="1.10.510.10">
    <property type="entry name" value="Transferase(Phosphotransferase) domain 1"/>
    <property type="match status" value="1"/>
</dbReference>
<dbReference type="Gene3D" id="2.60.120.10">
    <property type="entry name" value="Jelly Rolls"/>
    <property type="match status" value="1"/>
</dbReference>
<protein>
    <submittedName>
        <fullName evidence="8">Protein kinase</fullName>
    </submittedName>
</protein>
<keyword evidence="8" id="KW-0808">Transferase</keyword>
<dbReference type="CDD" id="cd14014">
    <property type="entry name" value="STKc_PknB_like"/>
    <property type="match status" value="1"/>
</dbReference>
<keyword evidence="2 5" id="KW-0547">Nucleotide-binding</keyword>
<dbReference type="CDD" id="cd00038">
    <property type="entry name" value="CAP_ED"/>
    <property type="match status" value="1"/>
</dbReference>
<feature type="binding site" evidence="5">
    <location>
        <position position="36"/>
    </location>
    <ligand>
        <name>ATP</name>
        <dbReference type="ChEBI" id="CHEBI:30616"/>
    </ligand>
</feature>
<accession>A0ABX1Q4D2</accession>
<dbReference type="InterPro" id="IPR014710">
    <property type="entry name" value="RmlC-like_jellyroll"/>
</dbReference>
<dbReference type="Gene3D" id="3.30.200.20">
    <property type="entry name" value="Phosphorylase Kinase, domain 1"/>
    <property type="match status" value="1"/>
</dbReference>
<dbReference type="SMART" id="SM00220">
    <property type="entry name" value="S_TKc"/>
    <property type="match status" value="1"/>
</dbReference>
<keyword evidence="8" id="KW-0418">Kinase</keyword>
<evidence type="ECO:0000256" key="1">
    <source>
        <dbReference type="ARBA" id="ARBA00022535"/>
    </source>
</evidence>
<feature type="domain" description="Cyclic nucleotide-binding" evidence="7">
    <location>
        <begin position="297"/>
        <end position="395"/>
    </location>
</feature>
<keyword evidence="3 5" id="KW-0067">ATP-binding</keyword>
<dbReference type="EMBL" id="WTVQ01000001">
    <property type="protein sequence ID" value="NMG73221.1"/>
    <property type="molecule type" value="Genomic_DNA"/>
</dbReference>
<dbReference type="InterPro" id="IPR045269">
    <property type="entry name" value="Atg1-like"/>
</dbReference>
<dbReference type="PROSITE" id="PS00108">
    <property type="entry name" value="PROTEIN_KINASE_ST"/>
    <property type="match status" value="1"/>
</dbReference>
<dbReference type="InterPro" id="IPR017441">
    <property type="entry name" value="Protein_kinase_ATP_BS"/>
</dbReference>
<evidence type="ECO:0000259" key="6">
    <source>
        <dbReference type="PROSITE" id="PS50011"/>
    </source>
</evidence>
<dbReference type="RefSeq" id="WP_169258378.1">
    <property type="nucleotide sequence ID" value="NZ_WTVQ01000001.1"/>
</dbReference>
<evidence type="ECO:0000256" key="4">
    <source>
        <dbReference type="ARBA" id="ARBA00022992"/>
    </source>
</evidence>
<evidence type="ECO:0000256" key="3">
    <source>
        <dbReference type="ARBA" id="ARBA00022840"/>
    </source>
</evidence>
<proteinExistence type="predicted"/>
<evidence type="ECO:0000313" key="9">
    <source>
        <dbReference type="Proteomes" id="UP000648984"/>
    </source>
</evidence>
<dbReference type="PANTHER" id="PTHR24348">
    <property type="entry name" value="SERINE/THREONINE-PROTEIN KINASE UNC-51-RELATED"/>
    <property type="match status" value="1"/>
</dbReference>
<dbReference type="PROSITE" id="PS50011">
    <property type="entry name" value="PROTEIN_KINASE_DOM"/>
    <property type="match status" value="1"/>
</dbReference>
<comment type="caution">
    <text evidence="8">The sequence shown here is derived from an EMBL/GenBank/DDBJ whole genome shotgun (WGS) entry which is preliminary data.</text>
</comment>
<keyword evidence="4" id="KW-0142">cGMP-binding</keyword>
<dbReference type="PROSITE" id="PS50042">
    <property type="entry name" value="CNMP_BINDING_3"/>
    <property type="match status" value="1"/>
</dbReference>
<dbReference type="InterPro" id="IPR018488">
    <property type="entry name" value="cNMP-bd_CS"/>
</dbReference>
<dbReference type="Pfam" id="PF00069">
    <property type="entry name" value="Pkinase"/>
    <property type="match status" value="1"/>
</dbReference>
<evidence type="ECO:0000259" key="7">
    <source>
        <dbReference type="PROSITE" id="PS50042"/>
    </source>
</evidence>
<name>A0ABX1Q4D2_9RHOO</name>
<reference evidence="8 9" key="1">
    <citation type="submission" date="2019-12" db="EMBL/GenBank/DDBJ databases">
        <title>Comparative genomics gives insights into the taxonomy of the Azoarcus-Aromatoleum group and reveals separate origins of nif in the plant-associated Azoarcus and non-plant-associated Aromatoleum sub-groups.</title>
        <authorList>
            <person name="Lafos M."/>
            <person name="Maluk M."/>
            <person name="Batista M."/>
            <person name="Junghare M."/>
            <person name="Carmona M."/>
            <person name="Faoro H."/>
            <person name="Cruz L.M."/>
            <person name="Battistoni F."/>
            <person name="De Souza E."/>
            <person name="Pedrosa F."/>
            <person name="Chen W.-M."/>
            <person name="Poole P.S."/>
            <person name="Dixon R.A."/>
            <person name="James E.K."/>
        </authorList>
    </citation>
    <scope>NUCLEOTIDE SEQUENCE [LARGE SCALE GENOMIC DNA]</scope>
    <source>
        <strain evidence="8 9">22Lin</strain>
    </source>
</reference>
<keyword evidence="9" id="KW-1185">Reference proteome</keyword>
<dbReference type="Proteomes" id="UP000648984">
    <property type="component" value="Unassembled WGS sequence"/>
</dbReference>
<dbReference type="PROSITE" id="PS00107">
    <property type="entry name" value="PROTEIN_KINASE_ATP"/>
    <property type="match status" value="1"/>
</dbReference>
<dbReference type="Pfam" id="PF00027">
    <property type="entry name" value="cNMP_binding"/>
    <property type="match status" value="1"/>
</dbReference>
<dbReference type="InterPro" id="IPR000719">
    <property type="entry name" value="Prot_kinase_dom"/>
</dbReference>
<dbReference type="InterPro" id="IPR011009">
    <property type="entry name" value="Kinase-like_dom_sf"/>
</dbReference>
<feature type="domain" description="Protein kinase" evidence="6">
    <location>
        <begin position="7"/>
        <end position="268"/>
    </location>
</feature>
<dbReference type="SMART" id="SM00100">
    <property type="entry name" value="cNMP"/>
    <property type="match status" value="1"/>
</dbReference>
<dbReference type="InterPro" id="IPR018490">
    <property type="entry name" value="cNMP-bd_dom_sf"/>
</dbReference>
<dbReference type="PANTHER" id="PTHR24348:SF68">
    <property type="entry name" value="SERINE_THREONINE-PROTEIN KINASE ATG1C"/>
    <property type="match status" value="1"/>
</dbReference>
<dbReference type="SUPFAM" id="SSF51206">
    <property type="entry name" value="cAMP-binding domain-like"/>
    <property type="match status" value="1"/>
</dbReference>
<dbReference type="GO" id="GO:0016301">
    <property type="term" value="F:kinase activity"/>
    <property type="evidence" value="ECO:0007669"/>
    <property type="project" value="UniProtKB-KW"/>
</dbReference>
<evidence type="ECO:0000313" key="8">
    <source>
        <dbReference type="EMBL" id="NMG73221.1"/>
    </source>
</evidence>
<dbReference type="InterPro" id="IPR008271">
    <property type="entry name" value="Ser/Thr_kinase_AS"/>
</dbReference>
<organism evidence="8 9">
    <name type="scientific">Aromatoleum diolicum</name>
    <dbReference type="NCBI Taxonomy" id="75796"/>
    <lineage>
        <taxon>Bacteria</taxon>
        <taxon>Pseudomonadati</taxon>
        <taxon>Pseudomonadota</taxon>
        <taxon>Betaproteobacteria</taxon>
        <taxon>Rhodocyclales</taxon>
        <taxon>Rhodocyclaceae</taxon>
        <taxon>Aromatoleum</taxon>
    </lineage>
</organism>
<keyword evidence="1" id="KW-0140">cGMP</keyword>